<evidence type="ECO:0000313" key="4">
    <source>
        <dbReference type="Proteomes" id="UP000001876"/>
    </source>
</evidence>
<sequence length="101" mass="11921">MDIQSMMDEASERERMIYAKFRLYDVDGTGTIDVHEIQELLKELRVVGVANDADRYLVKKLMHELGRDEDGVIDFEEFKVRRAHSLSPRRQLDQLGRRIQK</sequence>
<dbReference type="Proteomes" id="UP000001876">
    <property type="component" value="Unassembled WGS sequence"/>
</dbReference>
<dbReference type="OrthoDB" id="191686at2759"/>
<evidence type="ECO:0000313" key="3">
    <source>
        <dbReference type="EMBL" id="EEH57617.1"/>
    </source>
</evidence>
<reference evidence="3 4" key="1">
    <citation type="journal article" date="2009" name="Science">
        <title>Green evolution and dynamic adaptations revealed by genomes of the marine picoeukaryotes Micromonas.</title>
        <authorList>
            <person name="Worden A.Z."/>
            <person name="Lee J.H."/>
            <person name="Mock T."/>
            <person name="Rouze P."/>
            <person name="Simmons M.P."/>
            <person name="Aerts A.L."/>
            <person name="Allen A.E."/>
            <person name="Cuvelier M.L."/>
            <person name="Derelle E."/>
            <person name="Everett M.V."/>
            <person name="Foulon E."/>
            <person name="Grimwood J."/>
            <person name="Gundlach H."/>
            <person name="Henrissat B."/>
            <person name="Napoli C."/>
            <person name="McDonald S.M."/>
            <person name="Parker M.S."/>
            <person name="Rombauts S."/>
            <person name="Salamov A."/>
            <person name="Von Dassow P."/>
            <person name="Badger J.H."/>
            <person name="Coutinho P.M."/>
            <person name="Demir E."/>
            <person name="Dubchak I."/>
            <person name="Gentemann C."/>
            <person name="Eikrem W."/>
            <person name="Gready J.E."/>
            <person name="John U."/>
            <person name="Lanier W."/>
            <person name="Lindquist E.A."/>
            <person name="Lucas S."/>
            <person name="Mayer K.F."/>
            <person name="Moreau H."/>
            <person name="Not F."/>
            <person name="Otillar R."/>
            <person name="Panaud O."/>
            <person name="Pangilinan J."/>
            <person name="Paulsen I."/>
            <person name="Piegu B."/>
            <person name="Poliakov A."/>
            <person name="Robbens S."/>
            <person name="Schmutz J."/>
            <person name="Toulza E."/>
            <person name="Wyss T."/>
            <person name="Zelensky A."/>
            <person name="Zhou K."/>
            <person name="Armbrust E.V."/>
            <person name="Bhattacharya D."/>
            <person name="Goodenough U.W."/>
            <person name="Van de Peer Y."/>
            <person name="Grigoriev I.V."/>
        </authorList>
    </citation>
    <scope>NUCLEOTIDE SEQUENCE [LARGE SCALE GENOMIC DNA]</scope>
    <source>
        <strain evidence="3 4">CCMP1545</strain>
    </source>
</reference>
<dbReference type="PROSITE" id="PS50222">
    <property type="entry name" value="EF_HAND_2"/>
    <property type="match status" value="1"/>
</dbReference>
<dbReference type="CDD" id="cd00051">
    <property type="entry name" value="EFh"/>
    <property type="match status" value="1"/>
</dbReference>
<dbReference type="InterPro" id="IPR002048">
    <property type="entry name" value="EF_hand_dom"/>
</dbReference>
<keyword evidence="1" id="KW-0106">Calcium</keyword>
<dbReference type="InterPro" id="IPR018247">
    <property type="entry name" value="EF_Hand_1_Ca_BS"/>
</dbReference>
<dbReference type="SUPFAM" id="SSF47473">
    <property type="entry name" value="EF-hand"/>
    <property type="match status" value="1"/>
</dbReference>
<dbReference type="SMART" id="SM00054">
    <property type="entry name" value="EFh"/>
    <property type="match status" value="2"/>
</dbReference>
<dbReference type="AlphaFoldDB" id="C1MPY2"/>
<dbReference type="GeneID" id="9683466"/>
<dbReference type="Pfam" id="PF13499">
    <property type="entry name" value="EF-hand_7"/>
    <property type="match status" value="1"/>
</dbReference>
<accession>C1MPY2</accession>
<organism evidence="4">
    <name type="scientific">Micromonas pusilla (strain CCMP1545)</name>
    <name type="common">Picoplanktonic green alga</name>
    <dbReference type="NCBI Taxonomy" id="564608"/>
    <lineage>
        <taxon>Eukaryota</taxon>
        <taxon>Viridiplantae</taxon>
        <taxon>Chlorophyta</taxon>
        <taxon>Mamiellophyceae</taxon>
        <taxon>Mamiellales</taxon>
        <taxon>Mamiellaceae</taxon>
        <taxon>Micromonas</taxon>
    </lineage>
</organism>
<dbReference type="PROSITE" id="PS00018">
    <property type="entry name" value="EF_HAND_1"/>
    <property type="match status" value="1"/>
</dbReference>
<feature type="domain" description="EF-hand" evidence="2">
    <location>
        <begin position="12"/>
        <end position="47"/>
    </location>
</feature>
<evidence type="ECO:0000256" key="1">
    <source>
        <dbReference type="ARBA" id="ARBA00022837"/>
    </source>
</evidence>
<dbReference type="GO" id="GO:0005509">
    <property type="term" value="F:calcium ion binding"/>
    <property type="evidence" value="ECO:0007669"/>
    <property type="project" value="InterPro"/>
</dbReference>
<keyword evidence="4" id="KW-1185">Reference proteome</keyword>
<protein>
    <submittedName>
        <fullName evidence="3">Predicted protein</fullName>
    </submittedName>
</protein>
<dbReference type="Gene3D" id="1.10.238.10">
    <property type="entry name" value="EF-hand"/>
    <property type="match status" value="1"/>
</dbReference>
<evidence type="ECO:0000259" key="2">
    <source>
        <dbReference type="PROSITE" id="PS50222"/>
    </source>
</evidence>
<name>C1MPY2_MICPC</name>
<gene>
    <name evidence="3" type="ORF">MICPUCDRAFT_57086</name>
</gene>
<dbReference type="KEGG" id="mpp:MICPUCDRAFT_57086"/>
<proteinExistence type="predicted"/>
<dbReference type="EMBL" id="GG663738">
    <property type="protein sequence ID" value="EEH57617.1"/>
    <property type="molecule type" value="Genomic_DNA"/>
</dbReference>
<dbReference type="RefSeq" id="XP_003057666.1">
    <property type="nucleotide sequence ID" value="XM_003057620.1"/>
</dbReference>
<dbReference type="InterPro" id="IPR011992">
    <property type="entry name" value="EF-hand-dom_pair"/>
</dbReference>